<evidence type="ECO:0000313" key="3">
    <source>
        <dbReference type="Proteomes" id="UP000228561"/>
    </source>
</evidence>
<dbReference type="Proteomes" id="UP000228561">
    <property type="component" value="Unassembled WGS sequence"/>
</dbReference>
<proteinExistence type="predicted"/>
<protein>
    <submittedName>
        <fullName evidence="2">Uncharacterized protein</fullName>
    </submittedName>
</protein>
<reference evidence="3" key="1">
    <citation type="submission" date="2017-09" db="EMBL/GenBank/DDBJ databases">
        <title>Depth-based differentiation of microbial function through sediment-hosted aquifers and enrichment of novel symbionts in the deep terrestrial subsurface.</title>
        <authorList>
            <person name="Probst A.J."/>
            <person name="Ladd B."/>
            <person name="Jarett J.K."/>
            <person name="Geller-Mcgrath D.E."/>
            <person name="Sieber C.M.K."/>
            <person name="Emerson J.B."/>
            <person name="Anantharaman K."/>
            <person name="Thomas B.C."/>
            <person name="Malmstrom R."/>
            <person name="Stieglmeier M."/>
            <person name="Klingl A."/>
            <person name="Woyke T."/>
            <person name="Ryan C.M."/>
            <person name="Banfield J.F."/>
        </authorList>
    </citation>
    <scope>NUCLEOTIDE SEQUENCE [LARGE SCALE GENOMIC DNA]</scope>
</reference>
<feature type="coiled-coil region" evidence="1">
    <location>
        <begin position="124"/>
        <end position="156"/>
    </location>
</feature>
<comment type="caution">
    <text evidence="2">The sequence shown here is derived from an EMBL/GenBank/DDBJ whole genome shotgun (WGS) entry which is preliminary data.</text>
</comment>
<dbReference type="AlphaFoldDB" id="A0A2M7B945"/>
<evidence type="ECO:0000313" key="2">
    <source>
        <dbReference type="EMBL" id="PIU99600.1"/>
    </source>
</evidence>
<keyword evidence="1" id="KW-0175">Coiled coil</keyword>
<feature type="coiled-coil region" evidence="1">
    <location>
        <begin position="48"/>
        <end position="75"/>
    </location>
</feature>
<evidence type="ECO:0000256" key="1">
    <source>
        <dbReference type="SAM" id="Coils"/>
    </source>
</evidence>
<name>A0A2M7B945_9BACT</name>
<accession>A0A2M7B945</accession>
<gene>
    <name evidence="2" type="ORF">COS58_01475</name>
</gene>
<organism evidence="2 3">
    <name type="scientific">Candidatus Tagabacteria bacterium CG03_land_8_20_14_0_80_41_22</name>
    <dbReference type="NCBI Taxonomy" id="1975020"/>
    <lineage>
        <taxon>Bacteria</taxon>
        <taxon>Candidatus Tagaibacteriota</taxon>
    </lineage>
</organism>
<sequence>MEFESYTPKETQKTKETEKEYRFNKLNKTIQESTETLNFLHSLVGEGRKNAQNVLDKLRTRKEELLKDQQKVVKETGDYKTYNEMESEIQGIDKRTAEIFQASGEKDPIQTTEEEFQAGLKERQELVVKHLDQKENELASLKREELAKNILALKEENKK</sequence>
<dbReference type="EMBL" id="PEVG01000017">
    <property type="protein sequence ID" value="PIU99600.1"/>
    <property type="molecule type" value="Genomic_DNA"/>
</dbReference>